<organism evidence="3 4">
    <name type="scientific">Hoylesella saccharolytica F0055</name>
    <dbReference type="NCBI Taxonomy" id="1127699"/>
    <lineage>
        <taxon>Bacteria</taxon>
        <taxon>Pseudomonadati</taxon>
        <taxon>Bacteroidota</taxon>
        <taxon>Bacteroidia</taxon>
        <taxon>Bacteroidales</taxon>
        <taxon>Prevotellaceae</taxon>
        <taxon>Hoylesella</taxon>
    </lineage>
</organism>
<dbReference type="EMBL" id="AMEP01000089">
    <property type="protein sequence ID" value="EKY00113.1"/>
    <property type="molecule type" value="Genomic_DNA"/>
</dbReference>
<evidence type="ECO:0000313" key="3">
    <source>
        <dbReference type="EMBL" id="EKY00113.1"/>
    </source>
</evidence>
<dbReference type="AlphaFoldDB" id="L1N9Q8"/>
<dbReference type="InterPro" id="IPR002123">
    <property type="entry name" value="Plipid/glycerol_acylTrfase"/>
</dbReference>
<dbReference type="InterPro" id="IPR029044">
    <property type="entry name" value="Nucleotide-diphossugar_trans"/>
</dbReference>
<keyword evidence="1" id="KW-0812">Transmembrane</keyword>
<evidence type="ECO:0000259" key="2">
    <source>
        <dbReference type="SMART" id="SM00563"/>
    </source>
</evidence>
<dbReference type="Gene3D" id="3.90.550.10">
    <property type="entry name" value="Spore Coat Polysaccharide Biosynthesis Protein SpsA, Chain A"/>
    <property type="match status" value="1"/>
</dbReference>
<accession>L1N9Q8</accession>
<dbReference type="RefSeq" id="WP_009162624.1">
    <property type="nucleotide sequence ID" value="NZ_KB290998.1"/>
</dbReference>
<sequence>MRKQVCVIIPTYNNAQTLLGVIEEVKSYTEHIIVVNDGSTDDTTHLLETCPIPLILVTHTRNRGKGAALRSGFQAAIQHGFDYAITIDSDGQHYPSDLPRFLAAIRKNPNAIIVGNRFDPSFFTEKSRQNMNGGSKFANRFSNFWFRLQTGMRLDDTQTGYRAYPLSRLRGLSFLTSRYEAELELLVFAAWSGVKLVSIPIRVHYPSPEERISHFRPTLDFLRITLLNTVLCFLAVVFAWPFRLLKVLLTVGVLLLLFVLMFFIQIGMLIYFNSHRVTEGERLAYHGCIQAISRWLLRHIPGVQSTLLNPEKEDFTPPGIIISNHQSHFDLLCIMLLTPRLVILTKRWVWLNPLYGVAIRYAEFLPVTHDLERNEVQLAALVKRGYNVMIFPEGTRSASLDVLRFHQGAFYLARKYHLDIIPVFLYGTGHVLNKLARTVSPGQIVIDVKPRMSVQDTVCGTTSIEMARYFRNRYREWAAEYDAKIQL</sequence>
<dbReference type="Pfam" id="PF00535">
    <property type="entry name" value="Glycos_transf_2"/>
    <property type="match status" value="1"/>
</dbReference>
<dbReference type="SMART" id="SM00563">
    <property type="entry name" value="PlsC"/>
    <property type="match status" value="1"/>
</dbReference>
<dbReference type="GO" id="GO:0016746">
    <property type="term" value="F:acyltransferase activity"/>
    <property type="evidence" value="ECO:0007669"/>
    <property type="project" value="InterPro"/>
</dbReference>
<evidence type="ECO:0000313" key="4">
    <source>
        <dbReference type="Proteomes" id="UP000010433"/>
    </source>
</evidence>
<evidence type="ECO:0000256" key="1">
    <source>
        <dbReference type="SAM" id="Phobius"/>
    </source>
</evidence>
<dbReference type="OrthoDB" id="9810303at2"/>
<protein>
    <submittedName>
        <fullName evidence="3">Glycosyltransferase, group 2 family protein</fullName>
    </submittedName>
</protein>
<proteinExistence type="predicted"/>
<dbReference type="InterPro" id="IPR050256">
    <property type="entry name" value="Glycosyltransferase_2"/>
</dbReference>
<keyword evidence="4" id="KW-1185">Reference proteome</keyword>
<keyword evidence="1" id="KW-0472">Membrane</keyword>
<dbReference type="HOGENOM" id="CLU_549626_0_0_10"/>
<dbReference type="InterPro" id="IPR001173">
    <property type="entry name" value="Glyco_trans_2-like"/>
</dbReference>
<keyword evidence="3" id="KW-0808">Transferase</keyword>
<feature type="domain" description="Phospholipid/glycerol acyltransferase" evidence="2">
    <location>
        <begin position="319"/>
        <end position="428"/>
    </location>
</feature>
<dbReference type="Proteomes" id="UP000010433">
    <property type="component" value="Unassembled WGS sequence"/>
</dbReference>
<dbReference type="CDD" id="cd07989">
    <property type="entry name" value="LPLAT_AGPAT-like"/>
    <property type="match status" value="1"/>
</dbReference>
<reference evidence="3 4" key="1">
    <citation type="submission" date="2012-05" db="EMBL/GenBank/DDBJ databases">
        <authorList>
            <person name="Weinstock G."/>
            <person name="Sodergren E."/>
            <person name="Lobos E.A."/>
            <person name="Fulton L."/>
            <person name="Fulton R."/>
            <person name="Courtney L."/>
            <person name="Fronick C."/>
            <person name="O'Laughlin M."/>
            <person name="Godfrey J."/>
            <person name="Wilson R.M."/>
            <person name="Miner T."/>
            <person name="Farmer C."/>
            <person name="Delehaunty K."/>
            <person name="Cordes M."/>
            <person name="Minx P."/>
            <person name="Tomlinson C."/>
            <person name="Chen J."/>
            <person name="Wollam A."/>
            <person name="Pepin K.H."/>
            <person name="Bhonagiri V."/>
            <person name="Zhang X."/>
            <person name="Suruliraj S."/>
            <person name="Warren W."/>
            <person name="Mitreva M."/>
            <person name="Mardis E.R."/>
            <person name="Wilson R.K."/>
        </authorList>
    </citation>
    <scope>NUCLEOTIDE SEQUENCE [LARGE SCALE GENOMIC DNA]</scope>
    <source>
        <strain evidence="3 4">F0055</strain>
    </source>
</reference>
<feature type="transmembrane region" description="Helical" evidence="1">
    <location>
        <begin position="248"/>
        <end position="272"/>
    </location>
</feature>
<name>L1N9Q8_9BACT</name>
<comment type="caution">
    <text evidence="3">The sequence shown here is derived from an EMBL/GenBank/DDBJ whole genome shotgun (WGS) entry which is preliminary data.</text>
</comment>
<dbReference type="PANTHER" id="PTHR48090">
    <property type="entry name" value="UNDECAPRENYL-PHOSPHATE 4-DEOXY-4-FORMAMIDO-L-ARABINOSE TRANSFERASE-RELATED"/>
    <property type="match status" value="1"/>
</dbReference>
<dbReference type="STRING" id="1127699.HMPREF9151_01348"/>
<gene>
    <name evidence="3" type="ORF">HMPREF9151_01348</name>
</gene>
<dbReference type="Pfam" id="PF01553">
    <property type="entry name" value="Acyltransferase"/>
    <property type="match status" value="1"/>
</dbReference>
<dbReference type="PANTHER" id="PTHR48090:SF7">
    <property type="entry name" value="RFBJ PROTEIN"/>
    <property type="match status" value="1"/>
</dbReference>
<dbReference type="CDD" id="cd04179">
    <property type="entry name" value="DPM_DPG-synthase_like"/>
    <property type="match status" value="1"/>
</dbReference>
<keyword evidence="1" id="KW-1133">Transmembrane helix</keyword>
<dbReference type="SUPFAM" id="SSF69593">
    <property type="entry name" value="Glycerol-3-phosphate (1)-acyltransferase"/>
    <property type="match status" value="1"/>
</dbReference>
<dbReference type="PATRIC" id="fig|1127699.3.peg.1249"/>
<feature type="transmembrane region" description="Helical" evidence="1">
    <location>
        <begin position="221"/>
        <end position="242"/>
    </location>
</feature>
<dbReference type="SUPFAM" id="SSF53448">
    <property type="entry name" value="Nucleotide-diphospho-sugar transferases"/>
    <property type="match status" value="1"/>
</dbReference>